<proteinExistence type="predicted"/>
<keyword evidence="3" id="KW-1185">Reference proteome</keyword>
<dbReference type="PANTHER" id="PTHR47403:SF2">
    <property type="entry name" value="N-ACETYLTRANSFERASE 16,-LIKE"/>
    <property type="match status" value="1"/>
</dbReference>
<dbReference type="GeneTree" id="ENSGT00940000165408"/>
<protein>
    <recommendedName>
        <fullName evidence="1">Histidine N-acetyltransferase C-terminal domain-containing protein</fullName>
    </recommendedName>
</protein>
<dbReference type="InterPro" id="IPR056483">
    <property type="entry name" value="Hisat_C"/>
</dbReference>
<dbReference type="Proteomes" id="UP000694569">
    <property type="component" value="Unplaced"/>
</dbReference>
<dbReference type="AlphaFoldDB" id="A0A8C5QRR8"/>
<reference evidence="2" key="2">
    <citation type="submission" date="2025-09" db="UniProtKB">
        <authorList>
            <consortium name="Ensembl"/>
        </authorList>
    </citation>
    <scope>IDENTIFICATION</scope>
</reference>
<dbReference type="PANTHER" id="PTHR47403">
    <property type="entry name" value="LOC100145250 PROTEIN"/>
    <property type="match status" value="1"/>
</dbReference>
<sequence length="255" mass="28236">MRHSGVARIIHKFTLDNLRSDFPNVTRIHLTTMENPPANMMISHRIIHCKAVVSVFLSAKELEEAFRILESRIPIACKESLPPVFLDYSEVHSLFSRSLKEEDLVPERFLIQSWLPITTCKANLDLLQRGGVKWLCSYPCDTMRRVNGSSGSSGVMGNSDNISVSGTGPSTSTFKGFVSLGTPVFLQSVDNGKHCLDIDIYGTDLSCAKNHVLLQLKEAVKALPTGASIICCLYADESLWDGLTGLFDGFTPFHW</sequence>
<feature type="domain" description="Histidine N-acetyltransferase C-terminal" evidence="1">
    <location>
        <begin position="176"/>
        <end position="235"/>
    </location>
</feature>
<evidence type="ECO:0000313" key="2">
    <source>
        <dbReference type="Ensembl" id="ENSLLEP00000042314.1"/>
    </source>
</evidence>
<organism evidence="2 3">
    <name type="scientific">Leptobrachium leishanense</name>
    <name type="common">Leishan spiny toad</name>
    <dbReference type="NCBI Taxonomy" id="445787"/>
    <lineage>
        <taxon>Eukaryota</taxon>
        <taxon>Metazoa</taxon>
        <taxon>Chordata</taxon>
        <taxon>Craniata</taxon>
        <taxon>Vertebrata</taxon>
        <taxon>Euteleostomi</taxon>
        <taxon>Amphibia</taxon>
        <taxon>Batrachia</taxon>
        <taxon>Anura</taxon>
        <taxon>Pelobatoidea</taxon>
        <taxon>Megophryidae</taxon>
        <taxon>Leptobrachium</taxon>
    </lineage>
</organism>
<dbReference type="Pfam" id="PF24066">
    <property type="entry name" value="Hisat_C"/>
    <property type="match status" value="2"/>
</dbReference>
<reference evidence="2" key="1">
    <citation type="submission" date="2025-08" db="UniProtKB">
        <authorList>
            <consortium name="Ensembl"/>
        </authorList>
    </citation>
    <scope>IDENTIFICATION</scope>
</reference>
<evidence type="ECO:0000259" key="1">
    <source>
        <dbReference type="Pfam" id="PF24066"/>
    </source>
</evidence>
<evidence type="ECO:0000313" key="3">
    <source>
        <dbReference type="Proteomes" id="UP000694569"/>
    </source>
</evidence>
<dbReference type="Ensembl" id="ENSLLET00000044006.1">
    <property type="protein sequence ID" value="ENSLLEP00000042314.1"/>
    <property type="gene ID" value="ENSLLEG00000026872.1"/>
</dbReference>
<feature type="domain" description="Histidine N-acetyltransferase C-terminal" evidence="1">
    <location>
        <begin position="81"/>
        <end position="139"/>
    </location>
</feature>
<name>A0A8C5QRR8_9ANUR</name>
<accession>A0A8C5QRR8</accession>